<evidence type="ECO:0000313" key="1">
    <source>
        <dbReference type="EMBL" id="ACT75296.1"/>
    </source>
</evidence>
<gene>
    <name evidence="1" type="primary">ORF195</name>
    <name evidence="1" type="ORF">PhlaMp09</name>
</gene>
<dbReference type="RefSeq" id="YP_003412088.1">
    <property type="nucleotide sequence ID" value="NC_013765.1"/>
</dbReference>
<geneLocation type="mitochondrion" evidence="1"/>
<dbReference type="AlphaFoldDB" id="D3J0I2"/>
<keyword evidence="1" id="KW-0496">Mitochondrion</keyword>
<accession>D3J0I2</accession>
<protein>
    <submittedName>
        <fullName evidence="1">Uncharacterized protein ORF195</fullName>
    </submittedName>
</protein>
<proteinExistence type="predicted"/>
<name>D3J0I2_9EMBR</name>
<reference evidence="1" key="1">
    <citation type="submission" date="2009-07" db="EMBL/GenBank/DDBJ databases">
        <authorList>
            <person name="Xue J.-Y."/>
            <person name="Li L."/>
            <person name="Wang B."/>
            <person name="Liu Y."/>
            <person name="Qiu Y.-L."/>
        </authorList>
    </citation>
    <scope>NUCLEOTIDE SEQUENCE</scope>
</reference>
<dbReference type="GeneID" id="8746933"/>
<sequence>MNSIEMGKVTFSRKAPLVKVCVYSSFFGGGTRAMTTGIMEGFREGLGIRPTEFKNYPDYPKMEKLATAVTYEMQQSSIIAEFRTVSKMMQDMHLGQLLIGPTGHTYRISEPSFRSNYSNYLQSFEFGLLAQGTIQTLKRFPTAEVIGHFHDGNVLVIPEGSQDHFLSSFNEELDRIRRDLRLSYPQKVEMKRLYN</sequence>
<reference evidence="1" key="2">
    <citation type="journal article" date="2010" name="Curr. Genet.">
        <title>The complete mitochondrial genome sequence of the hornwort Phaeoceros laevis: retention of many ancient pseudogenes and conservative evolution of mitochondrial genomes in hornworts.</title>
        <authorList>
            <person name="Xue J.Y."/>
            <person name="Liu Y."/>
            <person name="Li L."/>
            <person name="Wang B."/>
            <person name="Qiu Y.L."/>
        </authorList>
    </citation>
    <scope>NUCLEOTIDE SEQUENCE</scope>
</reference>
<dbReference type="EMBL" id="GQ376531">
    <property type="protein sequence ID" value="ACT75296.1"/>
    <property type="molecule type" value="Genomic_DNA"/>
</dbReference>
<organism evidence="1">
    <name type="scientific">Phaeoceros laevis</name>
    <dbReference type="NCBI Taxonomy" id="37308"/>
    <lineage>
        <taxon>Eukaryota</taxon>
        <taxon>Viridiplantae</taxon>
        <taxon>Streptophyta</taxon>
        <taxon>Embryophyta</taxon>
        <taxon>Anthocerotophyta</taxon>
        <taxon>Anthocerotopsida</taxon>
        <taxon>Notothylidae</taxon>
        <taxon>Notothyladales</taxon>
        <taxon>Notothyladaceae</taxon>
        <taxon>Phaeoceros</taxon>
    </lineage>
</organism>